<dbReference type="AlphaFoldDB" id="A0AAV7EA98"/>
<dbReference type="PANTHER" id="PTHR34272">
    <property type="entry name" value="EXPRESSED PROTEIN"/>
    <property type="match status" value="1"/>
</dbReference>
<evidence type="ECO:0000256" key="1">
    <source>
        <dbReference type="SAM" id="MobiDB-lite"/>
    </source>
</evidence>
<evidence type="ECO:0000313" key="4">
    <source>
        <dbReference type="Proteomes" id="UP000825729"/>
    </source>
</evidence>
<protein>
    <recommendedName>
        <fullName evidence="2">DUF7086 domain-containing protein</fullName>
    </recommendedName>
</protein>
<name>A0AAV7EA98_ARIFI</name>
<organism evidence="3 4">
    <name type="scientific">Aristolochia fimbriata</name>
    <name type="common">White veined hardy Dutchman's pipe vine</name>
    <dbReference type="NCBI Taxonomy" id="158543"/>
    <lineage>
        <taxon>Eukaryota</taxon>
        <taxon>Viridiplantae</taxon>
        <taxon>Streptophyta</taxon>
        <taxon>Embryophyta</taxon>
        <taxon>Tracheophyta</taxon>
        <taxon>Spermatophyta</taxon>
        <taxon>Magnoliopsida</taxon>
        <taxon>Magnoliidae</taxon>
        <taxon>Piperales</taxon>
        <taxon>Aristolochiaceae</taxon>
        <taxon>Aristolochia</taxon>
    </lineage>
</organism>
<feature type="region of interest" description="Disordered" evidence="1">
    <location>
        <begin position="46"/>
        <end position="89"/>
    </location>
</feature>
<dbReference type="EMBL" id="JAINDJ010000005">
    <property type="protein sequence ID" value="KAG9445624.1"/>
    <property type="molecule type" value="Genomic_DNA"/>
</dbReference>
<feature type="compositionally biased region" description="Low complexity" evidence="1">
    <location>
        <begin position="116"/>
        <end position="132"/>
    </location>
</feature>
<feature type="domain" description="DUF7086" evidence="2">
    <location>
        <begin position="182"/>
        <end position="314"/>
    </location>
</feature>
<dbReference type="Pfam" id="PF23324">
    <property type="entry name" value="DUF7086"/>
    <property type="match status" value="1"/>
</dbReference>
<feature type="region of interest" description="Disordered" evidence="1">
    <location>
        <begin position="1"/>
        <end position="31"/>
    </location>
</feature>
<evidence type="ECO:0000259" key="2">
    <source>
        <dbReference type="Pfam" id="PF23324"/>
    </source>
</evidence>
<reference evidence="3 4" key="1">
    <citation type="submission" date="2021-07" db="EMBL/GenBank/DDBJ databases">
        <title>The Aristolochia fimbriata genome: insights into angiosperm evolution, floral development and chemical biosynthesis.</title>
        <authorList>
            <person name="Jiao Y."/>
        </authorList>
    </citation>
    <scope>NUCLEOTIDE SEQUENCE [LARGE SCALE GENOMIC DNA]</scope>
    <source>
        <strain evidence="3">IBCAS-2021</strain>
        <tissue evidence="3">Leaf</tissue>
    </source>
</reference>
<feature type="region of interest" description="Disordered" evidence="1">
    <location>
        <begin position="112"/>
        <end position="168"/>
    </location>
</feature>
<evidence type="ECO:0000313" key="3">
    <source>
        <dbReference type="EMBL" id="KAG9445624.1"/>
    </source>
</evidence>
<comment type="caution">
    <text evidence="3">The sequence shown here is derived from an EMBL/GenBank/DDBJ whole genome shotgun (WGS) entry which is preliminary data.</text>
</comment>
<sequence length="326" mass="36660">MDIFQVGMSRKRRRNDQNSPSTTPHYPAGTASAAEAFNDDRLRLRLSPPPVRPRLSVDNYQHINTVTNTRSANYRTAQEPADSAEQAPIPHLSYPNNYVRLPPMHVPSSIPPPFAPRAAAPNRPAAAAAAPATSSTSTVRQDQRPAARARRNSNATSARRDEHVPEPYPWATNRRAHVHSLAHLFRRGIRVVTGEVQCKRCEARYEMEYPVGPKFEEVRGFVARNKATMHDRAPGEWMNPALPSCRMCRQPGCVKPVISQKKRSINWLFLLLGGMLGCCTLEQLKYFCKHTSNHRTGAKDRVLYLTYLGLCKQLAGDDNERGLFDR</sequence>
<proteinExistence type="predicted"/>
<dbReference type="InterPro" id="IPR055513">
    <property type="entry name" value="DUF7086"/>
</dbReference>
<accession>A0AAV7EA98</accession>
<keyword evidence="4" id="KW-1185">Reference proteome</keyword>
<dbReference type="PANTHER" id="PTHR34272:SF1">
    <property type="entry name" value="EXPRESSED PROTEIN"/>
    <property type="match status" value="1"/>
</dbReference>
<feature type="compositionally biased region" description="Polar residues" evidence="1">
    <location>
        <begin position="58"/>
        <end position="76"/>
    </location>
</feature>
<dbReference type="Proteomes" id="UP000825729">
    <property type="component" value="Unassembled WGS sequence"/>
</dbReference>
<gene>
    <name evidence="3" type="ORF">H6P81_011752</name>
</gene>